<dbReference type="SMART" id="SM00908">
    <property type="entry name" value="Gal-bind_lectin"/>
    <property type="match status" value="1"/>
</dbReference>
<evidence type="ECO:0000313" key="7">
    <source>
        <dbReference type="Proteomes" id="UP000018467"/>
    </source>
</evidence>
<dbReference type="InterPro" id="IPR044156">
    <property type="entry name" value="Galectin-like"/>
</dbReference>
<proteinExistence type="predicted"/>
<reference evidence="6" key="4">
    <citation type="submission" date="2025-09" db="UniProtKB">
        <authorList>
            <consortium name="Ensembl"/>
        </authorList>
    </citation>
    <scope>IDENTIFICATION</scope>
</reference>
<dbReference type="PROSITE" id="PS51304">
    <property type="entry name" value="GALECTIN"/>
    <property type="match status" value="1"/>
</dbReference>
<dbReference type="Bgee" id="ENSAMXG00000007899">
    <property type="expression patterns" value="Expressed in zone of skin and 2 other cell types or tissues"/>
</dbReference>
<dbReference type="eggNOG" id="KOG3587">
    <property type="taxonomic scope" value="Eukaryota"/>
</dbReference>
<dbReference type="SUPFAM" id="SSF49899">
    <property type="entry name" value="Concanavalin A-like lectins/glucanases"/>
    <property type="match status" value="1"/>
</dbReference>
<feature type="transmembrane region" description="Helical" evidence="4">
    <location>
        <begin position="20"/>
        <end position="39"/>
    </location>
</feature>
<dbReference type="AlphaFoldDB" id="W5KKK0"/>
<evidence type="ECO:0000256" key="2">
    <source>
        <dbReference type="ARBA" id="ARBA00022737"/>
    </source>
</evidence>
<sequence length="151" mass="17205">MLVIYTSLESLFFKFSHNYLNTVGKVIWLFFFVVCRFEINLKTGQSAGDDIAFHFKPQIGQKVSLNSFKKGAWENEESVSDKPFAKGGAFTIIFVIKVYVNGFQHCTFKHRMSVERVSAIDIRGDVNINMFGFIQASVFSSLDKFSVAKFD</sequence>
<dbReference type="PANTHER" id="PTHR11346:SF32">
    <property type="entry name" value="GALECTIN-4"/>
    <property type="match status" value="1"/>
</dbReference>
<dbReference type="GeneTree" id="ENSGT00940000160378"/>
<protein>
    <recommendedName>
        <fullName evidence="3">Galectin</fullName>
    </recommendedName>
</protein>
<dbReference type="InterPro" id="IPR013320">
    <property type="entry name" value="ConA-like_dom_sf"/>
</dbReference>
<dbReference type="PANTHER" id="PTHR11346">
    <property type="entry name" value="GALECTIN"/>
    <property type="match status" value="1"/>
</dbReference>
<dbReference type="GO" id="GO:0030246">
    <property type="term" value="F:carbohydrate binding"/>
    <property type="evidence" value="ECO:0007669"/>
    <property type="project" value="UniProtKB-UniRule"/>
</dbReference>
<dbReference type="Pfam" id="PF00337">
    <property type="entry name" value="Gal-bind_lectin"/>
    <property type="match status" value="1"/>
</dbReference>
<keyword evidence="7" id="KW-1185">Reference proteome</keyword>
<dbReference type="CDD" id="cd00070">
    <property type="entry name" value="GLECT"/>
    <property type="match status" value="1"/>
</dbReference>
<dbReference type="HOGENOM" id="CLU_037794_1_0_1"/>
<evidence type="ECO:0000256" key="1">
    <source>
        <dbReference type="ARBA" id="ARBA00022734"/>
    </source>
</evidence>
<dbReference type="Proteomes" id="UP000018467">
    <property type="component" value="Unassembled WGS sequence"/>
</dbReference>
<dbReference type="SMART" id="SM00276">
    <property type="entry name" value="GLECT"/>
    <property type="match status" value="1"/>
</dbReference>
<feature type="domain" description="Galectin" evidence="5">
    <location>
        <begin position="13"/>
        <end position="134"/>
    </location>
</feature>
<keyword evidence="4" id="KW-0472">Membrane</keyword>
<evidence type="ECO:0000259" key="5">
    <source>
        <dbReference type="PROSITE" id="PS51304"/>
    </source>
</evidence>
<dbReference type="Ensembl" id="ENSAMXT00000008112.2">
    <property type="protein sequence ID" value="ENSAMXP00000008112.2"/>
    <property type="gene ID" value="ENSAMXG00000007899.2"/>
</dbReference>
<name>W5KKK0_ASTMX</name>
<organism evidence="6 7">
    <name type="scientific">Astyanax mexicanus</name>
    <name type="common">Blind cave fish</name>
    <name type="synonym">Astyanax fasciatus mexicanus</name>
    <dbReference type="NCBI Taxonomy" id="7994"/>
    <lineage>
        <taxon>Eukaryota</taxon>
        <taxon>Metazoa</taxon>
        <taxon>Chordata</taxon>
        <taxon>Craniata</taxon>
        <taxon>Vertebrata</taxon>
        <taxon>Euteleostomi</taxon>
        <taxon>Actinopterygii</taxon>
        <taxon>Neopterygii</taxon>
        <taxon>Teleostei</taxon>
        <taxon>Ostariophysi</taxon>
        <taxon>Characiformes</taxon>
        <taxon>Characoidei</taxon>
        <taxon>Acestrorhamphidae</taxon>
        <taxon>Acestrorhamphinae</taxon>
        <taxon>Astyanax</taxon>
    </lineage>
</organism>
<keyword evidence="1 3" id="KW-0430">Lectin</keyword>
<keyword evidence="2" id="KW-0677">Repeat</keyword>
<reference evidence="6" key="3">
    <citation type="submission" date="2025-08" db="UniProtKB">
        <authorList>
            <consortium name="Ensembl"/>
        </authorList>
    </citation>
    <scope>IDENTIFICATION</scope>
</reference>
<keyword evidence="4" id="KW-0812">Transmembrane</keyword>
<reference evidence="7" key="2">
    <citation type="journal article" date="2014" name="Nat. Commun.">
        <title>The cavefish genome reveals candidate genes for eye loss.</title>
        <authorList>
            <person name="McGaugh S.E."/>
            <person name="Gross J.B."/>
            <person name="Aken B."/>
            <person name="Blin M."/>
            <person name="Borowsky R."/>
            <person name="Chalopin D."/>
            <person name="Hinaux H."/>
            <person name="Jeffery W.R."/>
            <person name="Keene A."/>
            <person name="Ma L."/>
            <person name="Minx P."/>
            <person name="Murphy D."/>
            <person name="O'Quin K.E."/>
            <person name="Retaux S."/>
            <person name="Rohner N."/>
            <person name="Searle S.M."/>
            <person name="Stahl B.A."/>
            <person name="Tabin C."/>
            <person name="Volff J.N."/>
            <person name="Yoshizawa M."/>
            <person name="Warren W.C."/>
        </authorList>
    </citation>
    <scope>NUCLEOTIDE SEQUENCE [LARGE SCALE GENOMIC DNA]</scope>
    <source>
        <strain evidence="7">female</strain>
    </source>
</reference>
<keyword evidence="4" id="KW-1133">Transmembrane helix</keyword>
<evidence type="ECO:0000256" key="4">
    <source>
        <dbReference type="SAM" id="Phobius"/>
    </source>
</evidence>
<evidence type="ECO:0000313" key="6">
    <source>
        <dbReference type="Ensembl" id="ENSAMXP00000008112.2"/>
    </source>
</evidence>
<dbReference type="InParanoid" id="W5KKK0"/>
<dbReference type="InterPro" id="IPR001079">
    <property type="entry name" value="Galectin_CRD"/>
</dbReference>
<accession>W5KKK0</accession>
<dbReference type="Gene3D" id="2.60.120.200">
    <property type="match status" value="1"/>
</dbReference>
<reference evidence="7" key="1">
    <citation type="submission" date="2013-03" db="EMBL/GenBank/DDBJ databases">
        <authorList>
            <person name="Jeffery W."/>
            <person name="Warren W."/>
            <person name="Wilson R.K."/>
        </authorList>
    </citation>
    <scope>NUCLEOTIDE SEQUENCE</scope>
    <source>
        <strain evidence="7">female</strain>
    </source>
</reference>
<evidence type="ECO:0000256" key="3">
    <source>
        <dbReference type="RuleBase" id="RU102079"/>
    </source>
</evidence>